<dbReference type="GO" id="GO:0000105">
    <property type="term" value="P:L-histidine biosynthetic process"/>
    <property type="evidence" value="ECO:0007669"/>
    <property type="project" value="UniProtKB-UniRule"/>
</dbReference>
<dbReference type="InterPro" id="IPR002496">
    <property type="entry name" value="PRib_AMP_CycHydrolase_dom"/>
</dbReference>
<evidence type="ECO:0000256" key="6">
    <source>
        <dbReference type="ARBA" id="ARBA00007731"/>
    </source>
</evidence>
<feature type="domain" description="Phosphoribosyl-AMP cyclohydrolase" evidence="16">
    <location>
        <begin position="28"/>
        <end position="101"/>
    </location>
</feature>
<comment type="similarity">
    <text evidence="7 15">In the N-terminal section; belongs to the PRA-CH family.</text>
</comment>
<feature type="region of interest" description="Phosphoribosyl-ATP pyrophosphohydrolase" evidence="15">
    <location>
        <begin position="128"/>
        <end position="215"/>
    </location>
</feature>
<evidence type="ECO:0000256" key="10">
    <source>
        <dbReference type="ARBA" id="ARBA00022741"/>
    </source>
</evidence>
<dbReference type="HAMAP" id="MF_01021">
    <property type="entry name" value="HisI"/>
    <property type="match status" value="1"/>
</dbReference>
<dbReference type="InterPro" id="IPR038019">
    <property type="entry name" value="PRib_AMP_CycHydrolase_sf"/>
</dbReference>
<evidence type="ECO:0000256" key="14">
    <source>
        <dbReference type="ARBA" id="ARBA00023268"/>
    </source>
</evidence>
<dbReference type="EMBL" id="BRLB01000002">
    <property type="protein sequence ID" value="GKX28888.1"/>
    <property type="molecule type" value="Genomic_DNA"/>
</dbReference>
<dbReference type="GO" id="GO:0005524">
    <property type="term" value="F:ATP binding"/>
    <property type="evidence" value="ECO:0007669"/>
    <property type="project" value="UniProtKB-KW"/>
</dbReference>
<keyword evidence="8 15" id="KW-0963">Cytoplasm</keyword>
<dbReference type="Pfam" id="PF01503">
    <property type="entry name" value="PRA-PH"/>
    <property type="match status" value="1"/>
</dbReference>
<dbReference type="AlphaFoldDB" id="A0A9W5YCU6"/>
<dbReference type="NCBIfam" id="NF000768">
    <property type="entry name" value="PRK00051.1"/>
    <property type="match status" value="1"/>
</dbReference>
<keyword evidence="12 15" id="KW-0067">ATP-binding</keyword>
<keyword evidence="18" id="KW-1185">Reference proteome</keyword>
<comment type="similarity">
    <text evidence="6 15">In the C-terminal section; belongs to the PRA-PH family.</text>
</comment>
<sequence length="215" mass="24909">MDFSKLKLNSDGLLPVVTQDYSSNEVLMVAYMNKEAFNKTLETKKVHYFSRSRQCLWLKGETSGHYQELVSMALDCDNDTLLIKVKQNGVACHTGNYTCFYKDIDLESKDIIENNELQKKKENVFNIFEDVYNVILNRRDNPKEGSYTNYLFDKGIDKILKKVGEETAEVIIGAKNEGNEEVIYEISDLIYHLSVLMVEKDTSWEDICKELDSRR</sequence>
<evidence type="ECO:0000256" key="2">
    <source>
        <dbReference type="ARBA" id="ARBA00001460"/>
    </source>
</evidence>
<comment type="subcellular location">
    <subcellularLocation>
        <location evidence="3 15">Cytoplasm</location>
    </subcellularLocation>
</comment>
<dbReference type="GO" id="GO:0004636">
    <property type="term" value="F:phosphoribosyl-ATP diphosphatase activity"/>
    <property type="evidence" value="ECO:0007669"/>
    <property type="project" value="UniProtKB-UniRule"/>
</dbReference>
<dbReference type="EC" id="3.6.1.31" evidence="15"/>
<dbReference type="InterPro" id="IPR026660">
    <property type="entry name" value="PRA-CH"/>
</dbReference>
<evidence type="ECO:0000256" key="7">
    <source>
        <dbReference type="ARBA" id="ARBA00008299"/>
    </source>
</evidence>
<gene>
    <name evidence="15 17" type="primary">hisI</name>
    <name evidence="15" type="synonym">hisIE</name>
    <name evidence="17" type="ORF">SH1V18_13680</name>
</gene>
<evidence type="ECO:0000256" key="1">
    <source>
        <dbReference type="ARBA" id="ARBA00000024"/>
    </source>
</evidence>
<dbReference type="Gene3D" id="3.10.20.810">
    <property type="entry name" value="Phosphoribosyl-AMP cyclohydrolase"/>
    <property type="match status" value="1"/>
</dbReference>
<name>A0A9W5YCU6_9FIRM</name>
<dbReference type="PANTHER" id="PTHR42945">
    <property type="entry name" value="HISTIDINE BIOSYNTHESIS BIFUNCTIONAL PROTEIN"/>
    <property type="match status" value="1"/>
</dbReference>
<evidence type="ECO:0000313" key="18">
    <source>
        <dbReference type="Proteomes" id="UP001144256"/>
    </source>
</evidence>
<dbReference type="NCBIfam" id="NF002747">
    <property type="entry name" value="PRK02759.1"/>
    <property type="match status" value="1"/>
</dbReference>
<dbReference type="InterPro" id="IPR021130">
    <property type="entry name" value="PRib-ATP_PPHydrolase-like"/>
</dbReference>
<evidence type="ECO:0000256" key="12">
    <source>
        <dbReference type="ARBA" id="ARBA00022840"/>
    </source>
</evidence>
<dbReference type="HAMAP" id="MF_01019">
    <property type="entry name" value="HisIE"/>
    <property type="match status" value="1"/>
</dbReference>
<comment type="pathway">
    <text evidence="4 15">Amino-acid biosynthesis; L-histidine biosynthesis; L-histidine from 5-phospho-alpha-D-ribose 1-diphosphate: step 3/9.</text>
</comment>
<evidence type="ECO:0000256" key="9">
    <source>
        <dbReference type="ARBA" id="ARBA00022605"/>
    </source>
</evidence>
<keyword evidence="14 15" id="KW-0511">Multifunctional enzyme</keyword>
<dbReference type="PANTHER" id="PTHR42945:SF9">
    <property type="entry name" value="HISTIDINE BIOSYNTHESIS BIFUNCTIONAL PROTEIN HISIE"/>
    <property type="match status" value="1"/>
</dbReference>
<evidence type="ECO:0000313" key="17">
    <source>
        <dbReference type="EMBL" id="GKX28888.1"/>
    </source>
</evidence>
<keyword evidence="11 15" id="KW-0378">Hydrolase</keyword>
<dbReference type="EC" id="3.5.4.19" evidence="15"/>
<organism evidence="17 18">
    <name type="scientific">Vallitalea longa</name>
    <dbReference type="NCBI Taxonomy" id="2936439"/>
    <lineage>
        <taxon>Bacteria</taxon>
        <taxon>Bacillati</taxon>
        <taxon>Bacillota</taxon>
        <taxon>Clostridia</taxon>
        <taxon>Lachnospirales</taxon>
        <taxon>Vallitaleaceae</taxon>
        <taxon>Vallitalea</taxon>
    </lineage>
</organism>
<dbReference type="Gene3D" id="1.10.287.1080">
    <property type="entry name" value="MazG-like"/>
    <property type="match status" value="1"/>
</dbReference>
<evidence type="ECO:0000256" key="15">
    <source>
        <dbReference type="HAMAP-Rule" id="MF_01019"/>
    </source>
</evidence>
<reference evidence="17" key="1">
    <citation type="submission" date="2022-06" db="EMBL/GenBank/DDBJ databases">
        <title>Vallitalea longa sp. nov., an anaerobic bacterium isolated from marine sediment.</title>
        <authorList>
            <person name="Hirano S."/>
            <person name="Terahara T."/>
            <person name="Mori K."/>
            <person name="Hamada M."/>
            <person name="Matsumoto R."/>
            <person name="Kobayashi T."/>
        </authorList>
    </citation>
    <scope>NUCLEOTIDE SEQUENCE</scope>
    <source>
        <strain evidence="17">SH18-1</strain>
    </source>
</reference>
<dbReference type="InterPro" id="IPR023019">
    <property type="entry name" value="His_synth_HisIE"/>
</dbReference>
<evidence type="ECO:0000256" key="5">
    <source>
        <dbReference type="ARBA" id="ARBA00005204"/>
    </source>
</evidence>
<evidence type="ECO:0000256" key="13">
    <source>
        <dbReference type="ARBA" id="ARBA00023102"/>
    </source>
</evidence>
<dbReference type="InterPro" id="IPR008179">
    <property type="entry name" value="HisE"/>
</dbReference>
<dbReference type="NCBIfam" id="TIGR03188">
    <property type="entry name" value="histidine_hisI"/>
    <property type="match status" value="1"/>
</dbReference>
<dbReference type="SUPFAM" id="SSF101386">
    <property type="entry name" value="all-alpha NTP pyrophosphatases"/>
    <property type="match status" value="1"/>
</dbReference>
<dbReference type="Proteomes" id="UP001144256">
    <property type="component" value="Unassembled WGS sequence"/>
</dbReference>
<evidence type="ECO:0000256" key="3">
    <source>
        <dbReference type="ARBA" id="ARBA00004496"/>
    </source>
</evidence>
<comment type="catalytic activity">
    <reaction evidence="2 15">
        <text>1-(5-phospho-beta-D-ribosyl)-ATP + H2O = 1-(5-phospho-beta-D-ribosyl)-5'-AMP + diphosphate + H(+)</text>
        <dbReference type="Rhea" id="RHEA:22828"/>
        <dbReference type="ChEBI" id="CHEBI:15377"/>
        <dbReference type="ChEBI" id="CHEBI:15378"/>
        <dbReference type="ChEBI" id="CHEBI:33019"/>
        <dbReference type="ChEBI" id="CHEBI:59457"/>
        <dbReference type="ChEBI" id="CHEBI:73183"/>
        <dbReference type="EC" id="3.6.1.31"/>
    </reaction>
</comment>
<dbReference type="CDD" id="cd11534">
    <property type="entry name" value="NTP-PPase_HisIE_like"/>
    <property type="match status" value="1"/>
</dbReference>
<evidence type="ECO:0000256" key="8">
    <source>
        <dbReference type="ARBA" id="ARBA00022490"/>
    </source>
</evidence>
<accession>A0A9W5YCU6</accession>
<dbReference type="SUPFAM" id="SSF141734">
    <property type="entry name" value="HisI-like"/>
    <property type="match status" value="1"/>
</dbReference>
<comment type="pathway">
    <text evidence="5 15">Amino-acid biosynthesis; L-histidine biosynthesis; L-histidine from 5-phospho-alpha-D-ribose 1-diphosphate: step 2/9.</text>
</comment>
<comment type="catalytic activity">
    <reaction evidence="1 15">
        <text>1-(5-phospho-beta-D-ribosyl)-5'-AMP + H2O = 1-(5-phospho-beta-D-ribosyl)-5-[(5-phospho-beta-D-ribosylamino)methylideneamino]imidazole-4-carboxamide</text>
        <dbReference type="Rhea" id="RHEA:20049"/>
        <dbReference type="ChEBI" id="CHEBI:15377"/>
        <dbReference type="ChEBI" id="CHEBI:58435"/>
        <dbReference type="ChEBI" id="CHEBI:59457"/>
        <dbReference type="EC" id="3.5.4.19"/>
    </reaction>
</comment>
<feature type="region of interest" description="Phosphoribosyl-AMP cyclohydrolase" evidence="15">
    <location>
        <begin position="1"/>
        <end position="127"/>
    </location>
</feature>
<evidence type="ECO:0000259" key="16">
    <source>
        <dbReference type="Pfam" id="PF01502"/>
    </source>
</evidence>
<keyword evidence="10 15" id="KW-0547">Nucleotide-binding</keyword>
<comment type="caution">
    <text evidence="17">The sequence shown here is derived from an EMBL/GenBank/DDBJ whole genome shotgun (WGS) entry which is preliminary data.</text>
</comment>
<dbReference type="Pfam" id="PF01502">
    <property type="entry name" value="PRA-CH"/>
    <property type="match status" value="1"/>
</dbReference>
<dbReference type="GO" id="GO:0004635">
    <property type="term" value="F:phosphoribosyl-AMP cyclohydrolase activity"/>
    <property type="evidence" value="ECO:0007669"/>
    <property type="project" value="UniProtKB-UniRule"/>
</dbReference>
<dbReference type="FunFam" id="3.10.20.810:FF:000001">
    <property type="entry name" value="Histidine biosynthesis bifunctional protein HisIE"/>
    <property type="match status" value="1"/>
</dbReference>
<dbReference type="GO" id="GO:0005737">
    <property type="term" value="C:cytoplasm"/>
    <property type="evidence" value="ECO:0007669"/>
    <property type="project" value="UniProtKB-SubCell"/>
</dbReference>
<proteinExistence type="inferred from homology"/>
<protein>
    <recommendedName>
        <fullName evidence="15">Histidine biosynthesis bifunctional protein HisIE</fullName>
    </recommendedName>
    <domain>
        <recommendedName>
            <fullName evidence="15">Phosphoribosyl-AMP cyclohydrolase</fullName>
            <shortName evidence="15">PRA-CH</shortName>
            <ecNumber evidence="15">3.5.4.19</ecNumber>
        </recommendedName>
    </domain>
    <domain>
        <recommendedName>
            <fullName evidence="15">Phosphoribosyl-ATP pyrophosphatase</fullName>
            <shortName evidence="15">PRA-PH</shortName>
            <ecNumber evidence="15">3.6.1.31</ecNumber>
        </recommendedName>
    </domain>
</protein>
<evidence type="ECO:0000256" key="11">
    <source>
        <dbReference type="ARBA" id="ARBA00022801"/>
    </source>
</evidence>
<evidence type="ECO:0000256" key="4">
    <source>
        <dbReference type="ARBA" id="ARBA00005169"/>
    </source>
</evidence>
<keyword evidence="13 15" id="KW-0368">Histidine biosynthesis</keyword>
<keyword evidence="9 15" id="KW-0028">Amino-acid biosynthesis</keyword>
<dbReference type="HAMAP" id="MF_01020">
    <property type="entry name" value="HisE"/>
    <property type="match status" value="1"/>
</dbReference>